<reference evidence="3" key="1">
    <citation type="journal article" date="2014" name="Int. J. Syst. Evol. Microbiol.">
        <title>Complete genome of a new Firmicutes species belonging to the dominant human colonic microbiota ('Ruminococcus bicirculans') reveals two chromosomes and a selective capacity to utilize plant glucans.</title>
        <authorList>
            <consortium name="NISC Comparative Sequencing Program"/>
            <person name="Wegmann U."/>
            <person name="Louis P."/>
            <person name="Goesmann A."/>
            <person name="Henrissat B."/>
            <person name="Duncan S.H."/>
            <person name="Flint H.J."/>
        </authorList>
    </citation>
    <scope>NUCLEOTIDE SEQUENCE</scope>
    <source>
        <strain evidence="3">NBRC 107715</strain>
    </source>
</reference>
<dbReference type="AlphaFoldDB" id="A0A512JDD3"/>
<accession>A0A512JDD3</accession>
<evidence type="ECO:0000313" key="2">
    <source>
        <dbReference type="EMBL" id="GEP07946.1"/>
    </source>
</evidence>
<dbReference type="RefSeq" id="WP_147029331.1">
    <property type="nucleotide sequence ID" value="NZ_BJZU01000214.1"/>
</dbReference>
<reference evidence="3" key="4">
    <citation type="submission" date="2023-01" db="EMBL/GenBank/DDBJ databases">
        <title>Draft genome sequence of Methylobacterium oxalidis strain NBRC 107715.</title>
        <authorList>
            <person name="Sun Q."/>
            <person name="Mori K."/>
        </authorList>
    </citation>
    <scope>NUCLEOTIDE SEQUENCE</scope>
    <source>
        <strain evidence="3">NBRC 107715</strain>
    </source>
</reference>
<gene>
    <name evidence="3" type="ORF">GCM10007888_07930</name>
    <name evidence="2" type="ORF">MOX02_59840</name>
</gene>
<proteinExistence type="predicted"/>
<dbReference type="EMBL" id="BSPK01000009">
    <property type="protein sequence ID" value="GLS62412.1"/>
    <property type="molecule type" value="Genomic_DNA"/>
</dbReference>
<reference evidence="5" key="2">
    <citation type="journal article" date="2019" name="Int. J. Syst. Evol. Microbiol.">
        <title>The Global Catalogue of Microorganisms (GCM) 10K type strain sequencing project: providing services to taxonomists for standard genome sequencing and annotation.</title>
        <authorList>
            <consortium name="The Broad Institute Genomics Platform"/>
            <consortium name="The Broad Institute Genome Sequencing Center for Infectious Disease"/>
            <person name="Wu L."/>
            <person name="Ma J."/>
        </authorList>
    </citation>
    <scope>NUCLEOTIDE SEQUENCE [LARGE SCALE GENOMIC DNA]</scope>
    <source>
        <strain evidence="5">NBRC 107715</strain>
    </source>
</reference>
<dbReference type="Proteomes" id="UP000321960">
    <property type="component" value="Unassembled WGS sequence"/>
</dbReference>
<reference evidence="2 4" key="3">
    <citation type="submission" date="2019-07" db="EMBL/GenBank/DDBJ databases">
        <title>Whole genome shotgun sequence of Methylobacterium oxalidis NBRC 107715.</title>
        <authorList>
            <person name="Hosoyama A."/>
            <person name="Uohara A."/>
            <person name="Ohji S."/>
            <person name="Ichikawa N."/>
        </authorList>
    </citation>
    <scope>NUCLEOTIDE SEQUENCE [LARGE SCALE GENOMIC DNA]</scope>
    <source>
        <strain evidence="2 4">NBRC 107715</strain>
    </source>
</reference>
<keyword evidence="5" id="KW-1185">Reference proteome</keyword>
<comment type="caution">
    <text evidence="2">The sequence shown here is derived from an EMBL/GenBank/DDBJ whole genome shotgun (WGS) entry which is preliminary data.</text>
</comment>
<dbReference type="Proteomes" id="UP001156856">
    <property type="component" value="Unassembled WGS sequence"/>
</dbReference>
<sequence>MPKGLDRTFLDDADQDVREAEQRRKEQASLVAKLAGQGVDEPGLDAAKRLLLEIERTLAVVRAHRSLLQSLVGGE</sequence>
<protein>
    <submittedName>
        <fullName evidence="2">Uncharacterized protein</fullName>
    </submittedName>
</protein>
<evidence type="ECO:0000313" key="5">
    <source>
        <dbReference type="Proteomes" id="UP001156856"/>
    </source>
</evidence>
<feature type="region of interest" description="Disordered" evidence="1">
    <location>
        <begin position="1"/>
        <end position="22"/>
    </location>
</feature>
<evidence type="ECO:0000256" key="1">
    <source>
        <dbReference type="SAM" id="MobiDB-lite"/>
    </source>
</evidence>
<dbReference type="EMBL" id="BJZU01000214">
    <property type="protein sequence ID" value="GEP07946.1"/>
    <property type="molecule type" value="Genomic_DNA"/>
</dbReference>
<evidence type="ECO:0000313" key="3">
    <source>
        <dbReference type="EMBL" id="GLS62412.1"/>
    </source>
</evidence>
<name>A0A512JDD3_9HYPH</name>
<organism evidence="2 4">
    <name type="scientific">Methylobacterium oxalidis</name>
    <dbReference type="NCBI Taxonomy" id="944322"/>
    <lineage>
        <taxon>Bacteria</taxon>
        <taxon>Pseudomonadati</taxon>
        <taxon>Pseudomonadota</taxon>
        <taxon>Alphaproteobacteria</taxon>
        <taxon>Hyphomicrobiales</taxon>
        <taxon>Methylobacteriaceae</taxon>
        <taxon>Methylobacterium</taxon>
    </lineage>
</organism>
<evidence type="ECO:0000313" key="4">
    <source>
        <dbReference type="Proteomes" id="UP000321960"/>
    </source>
</evidence>